<reference evidence="1" key="1">
    <citation type="submission" date="2024-07" db="EMBL/GenBank/DDBJ databases">
        <authorList>
            <person name="Li J."/>
            <person name="Wei H."/>
            <person name="Ma J."/>
        </authorList>
    </citation>
    <scope>NUCLEOTIDE SEQUENCE</scope>
    <source>
        <strain evidence="1">AMU7</strain>
    </source>
</reference>
<dbReference type="AlphaFoldDB" id="A0AB39YPT7"/>
<protein>
    <submittedName>
        <fullName evidence="1">Uncharacterized protein</fullName>
    </submittedName>
</protein>
<dbReference type="EMBL" id="CP165735">
    <property type="protein sequence ID" value="XDV71943.1"/>
    <property type="molecule type" value="Genomic_DNA"/>
</dbReference>
<sequence length="85" mass="9357">MTSDPVHDRLFAAEKDSKDHLDSLLKEKGDKLGIDAATEPVPVDPEDAEIIDTTDEHHDAQLQTQVHDAIEWGVSPVDEVVEDSV</sequence>
<proteinExistence type="predicted"/>
<organism evidence="1">
    <name type="scientific">Paenarthrobacter sp. AMU7</name>
    <dbReference type="NCBI Taxonomy" id="3162492"/>
    <lineage>
        <taxon>Bacteria</taxon>
        <taxon>Bacillati</taxon>
        <taxon>Actinomycetota</taxon>
        <taxon>Actinomycetes</taxon>
        <taxon>Micrococcales</taxon>
        <taxon>Micrococcaceae</taxon>
        <taxon>Paenarthrobacter</taxon>
    </lineage>
</organism>
<accession>A0AB39YPT7</accession>
<gene>
    <name evidence="1" type="ORF">ABQM86_01770</name>
</gene>
<name>A0AB39YPT7_9MICC</name>
<dbReference type="RefSeq" id="WP_280625839.1">
    <property type="nucleotide sequence ID" value="NZ_CP165735.1"/>
</dbReference>
<evidence type="ECO:0000313" key="1">
    <source>
        <dbReference type="EMBL" id="XDV71943.1"/>
    </source>
</evidence>